<comment type="caution">
    <text evidence="1">The sequence shown here is derived from an EMBL/GenBank/DDBJ whole genome shotgun (WGS) entry which is preliminary data.</text>
</comment>
<proteinExistence type="predicted"/>
<evidence type="ECO:0000313" key="2">
    <source>
        <dbReference type="Proteomes" id="UP000295504"/>
    </source>
</evidence>
<gene>
    <name evidence="1" type="ORF">EDD79_101233</name>
</gene>
<dbReference type="AlphaFoldDB" id="A0A4R2U5E0"/>
<dbReference type="Proteomes" id="UP000295504">
    <property type="component" value="Unassembled WGS sequence"/>
</dbReference>
<name>A0A4R2U5E0_9FIRM</name>
<accession>A0A4R2U5E0</accession>
<dbReference type="Gene3D" id="3.40.50.1390">
    <property type="entry name" value="Resolvase, N-terminal catalytic domain"/>
    <property type="match status" value="1"/>
</dbReference>
<evidence type="ECO:0000313" key="1">
    <source>
        <dbReference type="EMBL" id="TCQ02903.1"/>
    </source>
</evidence>
<dbReference type="RefSeq" id="WP_165913665.1">
    <property type="nucleotide sequence ID" value="NZ_CP058648.1"/>
</dbReference>
<reference evidence="1 2" key="1">
    <citation type="submission" date="2019-03" db="EMBL/GenBank/DDBJ databases">
        <title>Genomic Encyclopedia of Type Strains, Phase IV (KMG-IV): sequencing the most valuable type-strain genomes for metagenomic binning, comparative biology and taxonomic classification.</title>
        <authorList>
            <person name="Goeker M."/>
        </authorList>
    </citation>
    <scope>NUCLEOTIDE SEQUENCE [LARGE SCALE GENOMIC DNA]</scope>
    <source>
        <strain evidence="1 2">DSM 100013</strain>
    </source>
</reference>
<dbReference type="InterPro" id="IPR036162">
    <property type="entry name" value="Resolvase-like_N_sf"/>
</dbReference>
<dbReference type="SUPFAM" id="SSF53041">
    <property type="entry name" value="Resolvase-like"/>
    <property type="match status" value="1"/>
</dbReference>
<protein>
    <submittedName>
        <fullName evidence="1">Resolvase-like protein</fullName>
    </submittedName>
</protein>
<dbReference type="GO" id="GO:0000150">
    <property type="term" value="F:DNA strand exchange activity"/>
    <property type="evidence" value="ECO:0007669"/>
    <property type="project" value="InterPro"/>
</dbReference>
<dbReference type="GO" id="GO:0003677">
    <property type="term" value="F:DNA binding"/>
    <property type="evidence" value="ECO:0007669"/>
    <property type="project" value="InterPro"/>
</dbReference>
<keyword evidence="2" id="KW-1185">Reference proteome</keyword>
<organism evidence="1 2">
    <name type="scientific">Serpentinicella alkaliphila</name>
    <dbReference type="NCBI Taxonomy" id="1734049"/>
    <lineage>
        <taxon>Bacteria</taxon>
        <taxon>Bacillati</taxon>
        <taxon>Bacillota</taxon>
        <taxon>Clostridia</taxon>
        <taxon>Peptostreptococcales</taxon>
        <taxon>Natronincolaceae</taxon>
        <taxon>Serpentinicella</taxon>
    </lineage>
</organism>
<dbReference type="EMBL" id="SLYC01000012">
    <property type="protein sequence ID" value="TCQ02903.1"/>
    <property type="molecule type" value="Genomic_DNA"/>
</dbReference>
<sequence>MLNKTFAYIKIDIPMDIENQINLIKGYCKENKIFLKDENIFIDKCIEGKQIKLDSTQALENLSLNSGDIFIISELNQLGSTIEGIKSVWKALYMHGVDIIIIENKLLNTYSKSLIERKLKSEIIIELLNYINENMDIIYYNEKTHKSSSIGRPKEDIETLTDEQIQLLEENFPKFDKDRSERTITADQFMSILGLKRNTFYKIIKQYKKALGE</sequence>